<name>A0A7E4V5N8_PANRE</name>
<evidence type="ECO:0000256" key="1">
    <source>
        <dbReference type="SAM" id="Phobius"/>
    </source>
</evidence>
<protein>
    <submittedName>
        <fullName evidence="3">Tudor domain-containing protein</fullName>
    </submittedName>
</protein>
<keyword evidence="2" id="KW-1185">Reference proteome</keyword>
<sequence>MKCVKIHSRNSANVVLVEPSEDGSLLYDDIASPLNRLIKALVFKHDKRIRLIKPKQGRFMPPPKGWFEGTVTAICEMDMMLNRSIEPSSCTVDPKSLETRYPIVSPESTVRASTRNYNSAFVAPRLLPGFLHWFSVFNVTSIHSFRTLPEFSLLNHVTPVIETNFEHTLDRIIVMFAPFAHVFKAESWSVVKLMLFQGRMTSVRIAKNLIYDVNCSDANCVFCQKAPLKEKATNFLQATMAMLYQPLTLHFVELLVVALRRIVIKNGRVVRRK</sequence>
<evidence type="ECO:0000313" key="2">
    <source>
        <dbReference type="Proteomes" id="UP000492821"/>
    </source>
</evidence>
<proteinExistence type="predicted"/>
<keyword evidence="1" id="KW-0472">Membrane</keyword>
<accession>A0A7E4V5N8</accession>
<reference evidence="2" key="1">
    <citation type="journal article" date="2013" name="Genetics">
        <title>The draft genome and transcriptome of Panagrellus redivivus are shaped by the harsh demands of a free-living lifestyle.</title>
        <authorList>
            <person name="Srinivasan J."/>
            <person name="Dillman A.R."/>
            <person name="Macchietto M.G."/>
            <person name="Heikkinen L."/>
            <person name="Lakso M."/>
            <person name="Fracchia K.M."/>
            <person name="Antoshechkin I."/>
            <person name="Mortazavi A."/>
            <person name="Wong G."/>
            <person name="Sternberg P.W."/>
        </authorList>
    </citation>
    <scope>NUCLEOTIDE SEQUENCE [LARGE SCALE GENOMIC DNA]</scope>
    <source>
        <strain evidence="2">MT8872</strain>
    </source>
</reference>
<dbReference type="WBParaSite" id="Pan_g16804.t1">
    <property type="protein sequence ID" value="Pan_g16804.t1"/>
    <property type="gene ID" value="Pan_g16804"/>
</dbReference>
<keyword evidence="1" id="KW-1133">Transmembrane helix</keyword>
<keyword evidence="1" id="KW-0812">Transmembrane</keyword>
<dbReference type="Proteomes" id="UP000492821">
    <property type="component" value="Unassembled WGS sequence"/>
</dbReference>
<organism evidence="2 3">
    <name type="scientific">Panagrellus redivivus</name>
    <name type="common">Microworm</name>
    <dbReference type="NCBI Taxonomy" id="6233"/>
    <lineage>
        <taxon>Eukaryota</taxon>
        <taxon>Metazoa</taxon>
        <taxon>Ecdysozoa</taxon>
        <taxon>Nematoda</taxon>
        <taxon>Chromadorea</taxon>
        <taxon>Rhabditida</taxon>
        <taxon>Tylenchina</taxon>
        <taxon>Panagrolaimomorpha</taxon>
        <taxon>Panagrolaimoidea</taxon>
        <taxon>Panagrolaimidae</taxon>
        <taxon>Panagrellus</taxon>
    </lineage>
</organism>
<dbReference type="AlphaFoldDB" id="A0A7E4V5N8"/>
<reference evidence="3" key="2">
    <citation type="submission" date="2020-10" db="UniProtKB">
        <authorList>
            <consortium name="WormBaseParasite"/>
        </authorList>
    </citation>
    <scope>IDENTIFICATION</scope>
</reference>
<evidence type="ECO:0000313" key="3">
    <source>
        <dbReference type="WBParaSite" id="Pan_g16804.t1"/>
    </source>
</evidence>
<feature type="transmembrane region" description="Helical" evidence="1">
    <location>
        <begin position="243"/>
        <end position="263"/>
    </location>
</feature>